<dbReference type="Proteomes" id="UP000283269">
    <property type="component" value="Unassembled WGS sequence"/>
</dbReference>
<proteinExistence type="predicted"/>
<keyword evidence="3" id="KW-1185">Reference proteome</keyword>
<dbReference type="AlphaFoldDB" id="A0A409XWF0"/>
<name>A0A409XWF0_PSICY</name>
<evidence type="ECO:0000313" key="3">
    <source>
        <dbReference type="Proteomes" id="UP000283269"/>
    </source>
</evidence>
<feature type="region of interest" description="Disordered" evidence="1">
    <location>
        <begin position="19"/>
        <end position="115"/>
    </location>
</feature>
<evidence type="ECO:0000313" key="2">
    <source>
        <dbReference type="EMBL" id="PPQ95065.1"/>
    </source>
</evidence>
<gene>
    <name evidence="2" type="ORF">CVT25_002017</name>
</gene>
<feature type="compositionally biased region" description="Low complexity" evidence="1">
    <location>
        <begin position="76"/>
        <end position="105"/>
    </location>
</feature>
<sequence>MAGPCAIFLPSFPAEWRIPWQTPADSGRNMWGTQKPSLDLPSCATAEVTLSKPRHRKQDPQPTPRSNPSQQGKLAHTSNNNHTNINSSNSSSTTNMNNSHTTTINPAPEAPPPTH</sequence>
<comment type="caution">
    <text evidence="2">The sequence shown here is derived from an EMBL/GenBank/DDBJ whole genome shotgun (WGS) entry which is preliminary data.</text>
</comment>
<protein>
    <submittedName>
        <fullName evidence="2">Uncharacterized protein</fullName>
    </submittedName>
</protein>
<evidence type="ECO:0000256" key="1">
    <source>
        <dbReference type="SAM" id="MobiDB-lite"/>
    </source>
</evidence>
<dbReference type="EMBL" id="NHYD01000134">
    <property type="protein sequence ID" value="PPQ95065.1"/>
    <property type="molecule type" value="Genomic_DNA"/>
</dbReference>
<accession>A0A409XWF0</accession>
<organism evidence="2 3">
    <name type="scientific">Psilocybe cyanescens</name>
    <dbReference type="NCBI Taxonomy" id="93625"/>
    <lineage>
        <taxon>Eukaryota</taxon>
        <taxon>Fungi</taxon>
        <taxon>Dikarya</taxon>
        <taxon>Basidiomycota</taxon>
        <taxon>Agaricomycotina</taxon>
        <taxon>Agaricomycetes</taxon>
        <taxon>Agaricomycetidae</taxon>
        <taxon>Agaricales</taxon>
        <taxon>Agaricineae</taxon>
        <taxon>Strophariaceae</taxon>
        <taxon>Psilocybe</taxon>
    </lineage>
</organism>
<dbReference type="InParanoid" id="A0A409XWF0"/>
<reference evidence="2 3" key="1">
    <citation type="journal article" date="2018" name="Evol. Lett.">
        <title>Horizontal gene cluster transfer increased hallucinogenic mushroom diversity.</title>
        <authorList>
            <person name="Reynolds H.T."/>
            <person name="Vijayakumar V."/>
            <person name="Gluck-Thaler E."/>
            <person name="Korotkin H.B."/>
            <person name="Matheny P.B."/>
            <person name="Slot J.C."/>
        </authorList>
    </citation>
    <scope>NUCLEOTIDE SEQUENCE [LARGE SCALE GENOMIC DNA]</scope>
    <source>
        <strain evidence="2 3">2631</strain>
    </source>
</reference>